<comment type="caution">
    <text evidence="2">The sequence shown here is derived from an EMBL/GenBank/DDBJ whole genome shotgun (WGS) entry which is preliminary data.</text>
</comment>
<dbReference type="Proteomes" id="UP001151760">
    <property type="component" value="Unassembled WGS sequence"/>
</dbReference>
<protein>
    <recommendedName>
        <fullName evidence="1">Tf2-1-like SH3-like domain-containing protein</fullName>
    </recommendedName>
</protein>
<dbReference type="InterPro" id="IPR056924">
    <property type="entry name" value="SH3_Tf2-1"/>
</dbReference>
<dbReference type="PANTHER" id="PTHR46148">
    <property type="entry name" value="CHROMO DOMAIN-CONTAINING PROTEIN"/>
    <property type="match status" value="1"/>
</dbReference>
<keyword evidence="3" id="KW-1185">Reference proteome</keyword>
<organism evidence="2 3">
    <name type="scientific">Tanacetum coccineum</name>
    <dbReference type="NCBI Taxonomy" id="301880"/>
    <lineage>
        <taxon>Eukaryota</taxon>
        <taxon>Viridiplantae</taxon>
        <taxon>Streptophyta</taxon>
        <taxon>Embryophyta</taxon>
        <taxon>Tracheophyta</taxon>
        <taxon>Spermatophyta</taxon>
        <taxon>Magnoliopsida</taxon>
        <taxon>eudicotyledons</taxon>
        <taxon>Gunneridae</taxon>
        <taxon>Pentapetalae</taxon>
        <taxon>asterids</taxon>
        <taxon>campanulids</taxon>
        <taxon>Asterales</taxon>
        <taxon>Asteraceae</taxon>
        <taxon>Asteroideae</taxon>
        <taxon>Anthemideae</taxon>
        <taxon>Anthemidinae</taxon>
        <taxon>Tanacetum</taxon>
    </lineage>
</organism>
<dbReference type="Pfam" id="PF24626">
    <property type="entry name" value="SH3_Tf2-1"/>
    <property type="match status" value="1"/>
</dbReference>
<evidence type="ECO:0000313" key="2">
    <source>
        <dbReference type="EMBL" id="GJT14764.1"/>
    </source>
</evidence>
<feature type="domain" description="Tf2-1-like SH3-like" evidence="1">
    <location>
        <begin position="34"/>
        <end position="98"/>
    </location>
</feature>
<accession>A0ABQ5BKL7</accession>
<evidence type="ECO:0000313" key="3">
    <source>
        <dbReference type="Proteomes" id="UP001151760"/>
    </source>
</evidence>
<gene>
    <name evidence="2" type="ORF">Tco_0873470</name>
</gene>
<name>A0ABQ5BKL7_9ASTR</name>
<dbReference type="PANTHER" id="PTHR46148:SF59">
    <property type="entry name" value="NUCLEOTIDYLTRANSFERASE, RIBONUCLEASE H"/>
    <property type="match status" value="1"/>
</dbReference>
<dbReference type="EMBL" id="BQNB010013339">
    <property type="protein sequence ID" value="GJT14764.1"/>
    <property type="molecule type" value="Genomic_DNA"/>
</dbReference>
<reference evidence="2" key="1">
    <citation type="journal article" date="2022" name="Int. J. Mol. Sci.">
        <title>Draft Genome of Tanacetum Coccineum: Genomic Comparison of Closely Related Tanacetum-Family Plants.</title>
        <authorList>
            <person name="Yamashiro T."/>
            <person name="Shiraishi A."/>
            <person name="Nakayama K."/>
            <person name="Satake H."/>
        </authorList>
    </citation>
    <scope>NUCLEOTIDE SEQUENCE</scope>
</reference>
<sequence length="181" mass="21334">MEKIVLIKQRIQAAQDRQNSYANLKRKPMEFKVGDRVMLKVSPWKGVIRFSKRGKLNPRYVGPFKVLAKVGVVAYRLELPQELSRVHHTFYVSNLKKCYADEPLAMPLEGIHVDDKLQFVEEPVEIMEREINRLKQSRIPLVKVCWNSRRGPEFTWEREDSFKKKYPRLFINRASSSTTRS</sequence>
<evidence type="ECO:0000259" key="1">
    <source>
        <dbReference type="Pfam" id="PF24626"/>
    </source>
</evidence>
<proteinExistence type="predicted"/>
<reference evidence="2" key="2">
    <citation type="submission" date="2022-01" db="EMBL/GenBank/DDBJ databases">
        <authorList>
            <person name="Yamashiro T."/>
            <person name="Shiraishi A."/>
            <person name="Satake H."/>
            <person name="Nakayama K."/>
        </authorList>
    </citation>
    <scope>NUCLEOTIDE SEQUENCE</scope>
</reference>